<reference evidence="5 6" key="1">
    <citation type="submission" date="2019-08" db="EMBL/GenBank/DDBJ databases">
        <title>In-depth cultivation of the pig gut microbiome towards novel bacterial diversity and tailored functional studies.</title>
        <authorList>
            <person name="Wylensek D."/>
            <person name="Hitch T.C.A."/>
            <person name="Clavel T."/>
        </authorList>
    </citation>
    <scope>NUCLEOTIDE SEQUENCE [LARGE SCALE GENOMIC DNA]</scope>
    <source>
        <strain evidence="5 6">Oil+RF-744-WCA-WT-11</strain>
    </source>
</reference>
<dbReference type="SUPFAM" id="SSF50800">
    <property type="entry name" value="PK beta-barrel domain-like"/>
    <property type="match status" value="1"/>
</dbReference>
<proteinExistence type="predicted"/>
<protein>
    <submittedName>
        <fullName evidence="5">Molybdenum cofactor biosynthesis protein</fullName>
    </submittedName>
</protein>
<dbReference type="InterPro" id="IPR051920">
    <property type="entry name" value="MPT_Adenylyltrnsfr/MoaC-Rel"/>
</dbReference>
<dbReference type="CDD" id="cd00886">
    <property type="entry name" value="MogA_MoaB"/>
    <property type="match status" value="1"/>
</dbReference>
<evidence type="ECO:0000256" key="2">
    <source>
        <dbReference type="ARBA" id="ARBA00005046"/>
    </source>
</evidence>
<dbReference type="Proteomes" id="UP000481852">
    <property type="component" value="Unassembled WGS sequence"/>
</dbReference>
<dbReference type="SMART" id="SM00852">
    <property type="entry name" value="MoCF_biosynth"/>
    <property type="match status" value="1"/>
</dbReference>
<dbReference type="Gene3D" id="2.40.33.20">
    <property type="entry name" value="PK beta-barrel domain-like"/>
    <property type="match status" value="1"/>
</dbReference>
<dbReference type="PANTHER" id="PTHR43764">
    <property type="entry name" value="MOLYBDENUM COFACTOR BIOSYNTHESIS"/>
    <property type="match status" value="1"/>
</dbReference>
<dbReference type="Pfam" id="PF00994">
    <property type="entry name" value="MoCF_biosynth"/>
    <property type="match status" value="1"/>
</dbReference>
<dbReference type="RefSeq" id="WP_154525520.1">
    <property type="nucleotide sequence ID" value="NZ_VULZ01000008.1"/>
</dbReference>
<comment type="caution">
    <text evidence="5">The sequence shown here is derived from an EMBL/GenBank/DDBJ whole genome shotgun (WGS) entry which is preliminary data.</text>
</comment>
<evidence type="ECO:0000256" key="3">
    <source>
        <dbReference type="ARBA" id="ARBA00023150"/>
    </source>
</evidence>
<name>A0A6L5X7R5_9FIRM</name>
<dbReference type="InterPro" id="IPR001453">
    <property type="entry name" value="MoaB/Mog_dom"/>
</dbReference>
<organism evidence="5 6">
    <name type="scientific">Porcincola intestinalis</name>
    <dbReference type="NCBI Taxonomy" id="2606632"/>
    <lineage>
        <taxon>Bacteria</taxon>
        <taxon>Bacillati</taxon>
        <taxon>Bacillota</taxon>
        <taxon>Clostridia</taxon>
        <taxon>Lachnospirales</taxon>
        <taxon>Lachnospiraceae</taxon>
        <taxon>Porcincola</taxon>
    </lineage>
</organism>
<evidence type="ECO:0000313" key="6">
    <source>
        <dbReference type="Proteomes" id="UP000481852"/>
    </source>
</evidence>
<dbReference type="GO" id="GO:0030170">
    <property type="term" value="F:pyridoxal phosphate binding"/>
    <property type="evidence" value="ECO:0007669"/>
    <property type="project" value="InterPro"/>
</dbReference>
<dbReference type="Gene3D" id="3.40.980.10">
    <property type="entry name" value="MoaB/Mog-like domain"/>
    <property type="match status" value="1"/>
</dbReference>
<dbReference type="InterPro" id="IPR008284">
    <property type="entry name" value="MoCF_biosynth_CS"/>
</dbReference>
<dbReference type="InterPro" id="IPR005302">
    <property type="entry name" value="MoCF_Sase_C"/>
</dbReference>
<comment type="pathway">
    <text evidence="2">Cofactor biosynthesis; molybdopterin biosynthesis.</text>
</comment>
<dbReference type="GO" id="GO:0003824">
    <property type="term" value="F:catalytic activity"/>
    <property type="evidence" value="ECO:0007669"/>
    <property type="project" value="InterPro"/>
</dbReference>
<comment type="function">
    <text evidence="1">May be involved in the biosynthesis of molybdopterin.</text>
</comment>
<dbReference type="GO" id="GO:0030151">
    <property type="term" value="F:molybdenum ion binding"/>
    <property type="evidence" value="ECO:0007669"/>
    <property type="project" value="InterPro"/>
</dbReference>
<dbReference type="Pfam" id="PF03473">
    <property type="entry name" value="MOSC"/>
    <property type="match status" value="1"/>
</dbReference>
<dbReference type="NCBIfam" id="TIGR00177">
    <property type="entry name" value="molyb_syn"/>
    <property type="match status" value="1"/>
</dbReference>
<dbReference type="SUPFAM" id="SSF53218">
    <property type="entry name" value="Molybdenum cofactor biosynthesis proteins"/>
    <property type="match status" value="1"/>
</dbReference>
<dbReference type="PROSITE" id="PS01078">
    <property type="entry name" value="MOCF_BIOSYNTHESIS_1"/>
    <property type="match status" value="1"/>
</dbReference>
<dbReference type="UniPathway" id="UPA00344"/>
<dbReference type="EMBL" id="VULZ01000008">
    <property type="protein sequence ID" value="MSS15056.1"/>
    <property type="molecule type" value="Genomic_DNA"/>
</dbReference>
<sequence>MEGTVKAVCTSSVKGVRKEPVKEARLIEDYGIEKDAHAGKWHRQVSLLSWEKVQEFNKSGAGVSDGDFGENLLVSGINFRSLPVGTRFLICPAEEAVHAAADSLTEETVHATDLKNEEAAGGALLELTQIGKACHHSCEIRKRVGVCIMPTDGVFAKVVRGGMVKPGDRVRVLPPDPDRPYTAAVITLSDRAFSGVYEDRSGPKAAEVLKAAGYEVVETILLPDDQSRLERELERLADQRQVSLVLTTGGTGFSERDCTPEATRAVADRDAPGIAEAIRVRSLAVTDHAMLSRGVSVIRKKTLIVNLPGSVKAVQESLGFILGALDHGLGILRGTADN</sequence>
<feature type="domain" description="MOSC" evidence="4">
    <location>
        <begin position="19"/>
        <end position="173"/>
    </location>
</feature>
<dbReference type="InterPro" id="IPR011037">
    <property type="entry name" value="Pyrv_Knase-like_insert_dom_sf"/>
</dbReference>
<evidence type="ECO:0000259" key="4">
    <source>
        <dbReference type="PROSITE" id="PS51340"/>
    </source>
</evidence>
<dbReference type="AlphaFoldDB" id="A0A6L5X7R5"/>
<evidence type="ECO:0000313" key="5">
    <source>
        <dbReference type="EMBL" id="MSS15056.1"/>
    </source>
</evidence>
<dbReference type="GO" id="GO:0006777">
    <property type="term" value="P:Mo-molybdopterin cofactor biosynthetic process"/>
    <property type="evidence" value="ECO:0007669"/>
    <property type="project" value="UniProtKB-KW"/>
</dbReference>
<gene>
    <name evidence="5" type="ORF">FYJ35_08380</name>
</gene>
<keyword evidence="6" id="KW-1185">Reference proteome</keyword>
<accession>A0A6L5X7R5</accession>
<evidence type="ECO:0000256" key="1">
    <source>
        <dbReference type="ARBA" id="ARBA00003487"/>
    </source>
</evidence>
<dbReference type="PANTHER" id="PTHR43764:SF1">
    <property type="entry name" value="MOLYBDOPTERIN MOLYBDOTRANSFERASE"/>
    <property type="match status" value="1"/>
</dbReference>
<dbReference type="PROSITE" id="PS51340">
    <property type="entry name" value="MOSC"/>
    <property type="match status" value="1"/>
</dbReference>
<keyword evidence="3" id="KW-0501">Molybdenum cofactor biosynthesis</keyword>
<dbReference type="InterPro" id="IPR036425">
    <property type="entry name" value="MoaB/Mog-like_dom_sf"/>
</dbReference>